<sequence length="39" mass="3959">MSVARAAAGLQTVTKAAPLRRAGDGDMSRCRGGANEEAL</sequence>
<name>A0ABN3GZQ4_9ACTN</name>
<keyword evidence="3" id="KW-1185">Reference proteome</keyword>
<proteinExistence type="predicted"/>
<reference evidence="2 3" key="1">
    <citation type="journal article" date="2019" name="Int. J. Syst. Evol. Microbiol.">
        <title>The Global Catalogue of Microorganisms (GCM) 10K type strain sequencing project: providing services to taxonomists for standard genome sequencing and annotation.</title>
        <authorList>
            <consortium name="The Broad Institute Genomics Platform"/>
            <consortium name="The Broad Institute Genome Sequencing Center for Infectious Disease"/>
            <person name="Wu L."/>
            <person name="Ma J."/>
        </authorList>
    </citation>
    <scope>NUCLEOTIDE SEQUENCE [LARGE SCALE GENOMIC DNA]</scope>
    <source>
        <strain evidence="2 3">JCM 4316</strain>
    </source>
</reference>
<organism evidence="2 3">
    <name type="scientific">Streptomyces cuspidosporus</name>
    <dbReference type="NCBI Taxonomy" id="66882"/>
    <lineage>
        <taxon>Bacteria</taxon>
        <taxon>Bacillati</taxon>
        <taxon>Actinomycetota</taxon>
        <taxon>Actinomycetes</taxon>
        <taxon>Kitasatosporales</taxon>
        <taxon>Streptomycetaceae</taxon>
        <taxon>Streptomyces</taxon>
    </lineage>
</organism>
<feature type="region of interest" description="Disordered" evidence="1">
    <location>
        <begin position="1"/>
        <end position="39"/>
    </location>
</feature>
<comment type="caution">
    <text evidence="2">The sequence shown here is derived from an EMBL/GenBank/DDBJ whole genome shotgun (WGS) entry which is preliminary data.</text>
</comment>
<dbReference type="Proteomes" id="UP001500253">
    <property type="component" value="Unassembled WGS sequence"/>
</dbReference>
<gene>
    <name evidence="2" type="ORF">GCM10010246_67840</name>
</gene>
<evidence type="ECO:0000256" key="1">
    <source>
        <dbReference type="SAM" id="MobiDB-lite"/>
    </source>
</evidence>
<evidence type="ECO:0000313" key="2">
    <source>
        <dbReference type="EMBL" id="GAA2365511.1"/>
    </source>
</evidence>
<evidence type="ECO:0000313" key="3">
    <source>
        <dbReference type="Proteomes" id="UP001500253"/>
    </source>
</evidence>
<protein>
    <submittedName>
        <fullName evidence="2">Uncharacterized protein</fullName>
    </submittedName>
</protein>
<dbReference type="EMBL" id="BAAASD010000041">
    <property type="protein sequence ID" value="GAA2365511.1"/>
    <property type="molecule type" value="Genomic_DNA"/>
</dbReference>
<accession>A0ABN3GZQ4</accession>